<evidence type="ECO:0000313" key="4">
    <source>
        <dbReference type="Proteomes" id="UP001501442"/>
    </source>
</evidence>
<feature type="transmembrane region" description="Helical" evidence="1">
    <location>
        <begin position="63"/>
        <end position="81"/>
    </location>
</feature>
<feature type="transmembrane region" description="Helical" evidence="1">
    <location>
        <begin position="31"/>
        <end position="51"/>
    </location>
</feature>
<accession>A0ABP8UU09</accession>
<dbReference type="PANTHER" id="PTHR35152:SF1">
    <property type="entry name" value="DOMAIN SIGNALLING PROTEIN, PUTATIVE (AFU_ORTHOLOGUE AFUA_5G11310)-RELATED"/>
    <property type="match status" value="1"/>
</dbReference>
<dbReference type="EMBL" id="BAABHK010000027">
    <property type="protein sequence ID" value="GAA4639356.1"/>
    <property type="molecule type" value="Genomic_DNA"/>
</dbReference>
<evidence type="ECO:0000259" key="2">
    <source>
        <dbReference type="PROSITE" id="PS50924"/>
    </source>
</evidence>
<feature type="transmembrane region" description="Helical" evidence="1">
    <location>
        <begin position="234"/>
        <end position="256"/>
    </location>
</feature>
<name>A0ABP8UU09_9ACTN</name>
<dbReference type="PROSITE" id="PS50924">
    <property type="entry name" value="MHYT"/>
    <property type="match status" value="1"/>
</dbReference>
<feature type="transmembrane region" description="Helical" evidence="1">
    <location>
        <begin position="101"/>
        <end position="123"/>
    </location>
</feature>
<reference evidence="4" key="1">
    <citation type="journal article" date="2019" name="Int. J. Syst. Evol. Microbiol.">
        <title>The Global Catalogue of Microorganisms (GCM) 10K type strain sequencing project: providing services to taxonomists for standard genome sequencing and annotation.</title>
        <authorList>
            <consortium name="The Broad Institute Genomics Platform"/>
            <consortium name="The Broad Institute Genome Sequencing Center for Infectious Disease"/>
            <person name="Wu L."/>
            <person name="Ma J."/>
        </authorList>
    </citation>
    <scope>NUCLEOTIDE SEQUENCE [LARGE SCALE GENOMIC DNA]</scope>
    <source>
        <strain evidence="4">JCM 17939</strain>
    </source>
</reference>
<feature type="transmembrane region" description="Helical" evidence="1">
    <location>
        <begin position="191"/>
        <end position="214"/>
    </location>
</feature>
<evidence type="ECO:0000256" key="1">
    <source>
        <dbReference type="PROSITE-ProRule" id="PRU00244"/>
    </source>
</evidence>
<evidence type="ECO:0000313" key="3">
    <source>
        <dbReference type="EMBL" id="GAA4639356.1"/>
    </source>
</evidence>
<dbReference type="PANTHER" id="PTHR35152">
    <property type="entry name" value="DOMAIN SIGNALLING PROTEIN, PUTATIVE (AFU_ORTHOLOGUE AFUA_5G11310)-RELATED"/>
    <property type="match status" value="1"/>
</dbReference>
<keyword evidence="1" id="KW-1133">Transmembrane helix</keyword>
<dbReference type="InterPro" id="IPR005330">
    <property type="entry name" value="MHYT_dom"/>
</dbReference>
<feature type="transmembrane region" description="Helical" evidence="1">
    <location>
        <begin position="130"/>
        <end position="149"/>
    </location>
</feature>
<sequence>MHAATCGVQCLTIGDRIGGGSALGHMENGTYIPLIAYLISCLGCGLGLVCTTQARVGTRTSRNFWLALSAVSIGGTGIWGMHFTGMLGVTVHGSPVRWDVLLTVASLLIAVAIVGVGVFLVGYGASGPRTLLLAGLITGGGVAAMHYTGMAAMRMQGSTRYNVPLVVLSVVIAVGAATAALWITKNIRRKLAMAAAVPIMGLAVCGMHYTGMAATSVALNANAPMPGGVETSTLLWPLTIWIIILPIIILMALVMLPSGEEVLENQHYEELIARLNNK</sequence>
<proteinExistence type="predicted"/>
<gene>
    <name evidence="3" type="ORF">GCM10023196_100640</name>
</gene>
<dbReference type="Pfam" id="PF03707">
    <property type="entry name" value="MHYT"/>
    <property type="match status" value="2"/>
</dbReference>
<dbReference type="Proteomes" id="UP001501442">
    <property type="component" value="Unassembled WGS sequence"/>
</dbReference>
<protein>
    <recommendedName>
        <fullName evidence="2">MHYT domain-containing protein</fullName>
    </recommendedName>
</protein>
<comment type="caution">
    <text evidence="3">The sequence shown here is derived from an EMBL/GenBank/DDBJ whole genome shotgun (WGS) entry which is preliminary data.</text>
</comment>
<keyword evidence="1" id="KW-0812">Transmembrane</keyword>
<organism evidence="3 4">
    <name type="scientific">Actinoallomurus vinaceus</name>
    <dbReference type="NCBI Taxonomy" id="1080074"/>
    <lineage>
        <taxon>Bacteria</taxon>
        <taxon>Bacillati</taxon>
        <taxon>Actinomycetota</taxon>
        <taxon>Actinomycetes</taxon>
        <taxon>Streptosporangiales</taxon>
        <taxon>Thermomonosporaceae</taxon>
        <taxon>Actinoallomurus</taxon>
    </lineage>
</organism>
<feature type="domain" description="MHYT" evidence="2">
    <location>
        <begin position="28"/>
        <end position="218"/>
    </location>
</feature>
<keyword evidence="1" id="KW-0472">Membrane</keyword>
<feature type="transmembrane region" description="Helical" evidence="1">
    <location>
        <begin position="161"/>
        <end position="184"/>
    </location>
</feature>
<keyword evidence="4" id="KW-1185">Reference proteome</keyword>